<dbReference type="SUPFAM" id="SSF50331">
    <property type="entry name" value="MOP-like"/>
    <property type="match status" value="1"/>
</dbReference>
<evidence type="ECO:0000313" key="8">
    <source>
        <dbReference type="Proteomes" id="UP001055658"/>
    </source>
</evidence>
<evidence type="ECO:0000256" key="4">
    <source>
        <dbReference type="PROSITE-ProRule" id="PRU01213"/>
    </source>
</evidence>
<dbReference type="InterPro" id="IPR008995">
    <property type="entry name" value="Mo/tungstate-bd_C_term_dom"/>
</dbReference>
<evidence type="ECO:0000313" key="7">
    <source>
        <dbReference type="EMBL" id="USD21724.1"/>
    </source>
</evidence>
<dbReference type="PROSITE" id="PS50893">
    <property type="entry name" value="ABC_TRANSPORTER_2"/>
    <property type="match status" value="1"/>
</dbReference>
<feature type="domain" description="Mop" evidence="6">
    <location>
        <begin position="307"/>
        <end position="372"/>
    </location>
</feature>
<keyword evidence="4" id="KW-0500">Molybdenum</keyword>
<gene>
    <name evidence="7" type="ORF">MJO52_00860</name>
</gene>
<evidence type="ECO:0000259" key="5">
    <source>
        <dbReference type="PROSITE" id="PS50893"/>
    </source>
</evidence>
<dbReference type="SMART" id="SM00382">
    <property type="entry name" value="AAA"/>
    <property type="match status" value="1"/>
</dbReference>
<keyword evidence="8" id="KW-1185">Reference proteome</keyword>
<dbReference type="RefSeq" id="WP_252084127.1">
    <property type="nucleotide sequence ID" value="NZ_CP092418.1"/>
</dbReference>
<sequence>MEITLPLFGTASTTSDSTGLSVTGLVTSLNAATPWQLELPASGVFGLTGPSGSGKSTLLAALAGQRHCRGHITFANTVWQRGRRALATHKRTLSLGFQDSRLFAGQSVADNLALARRYSRRPLPEEECGRLLEAFGIEPLLYQPVELLSGGEAQRVAVLRQLFNNAPLQLFDEPLSAVDRAQVLRRLLPTLRDFWARYPALVIWTSHDFDEIQLLAQRCLWMDSANLSAPLPLPEVAQRLDSHGVGDSCRSRIEARVESLNDGLLTLDLGGISIFADRVAGHYRKGDTAAFLLEAGDISLSVEKPGLSSILNCLQVTLVAKQNLTDGRIRLRLAAADQVFYADISRLSCERLELREGTTYFAQFKAGSLAGL</sequence>
<protein>
    <submittedName>
        <fullName evidence="7">ATP-binding cassette domain-containing protein</fullName>
    </submittedName>
</protein>
<dbReference type="EMBL" id="CP092418">
    <property type="protein sequence ID" value="USD21724.1"/>
    <property type="molecule type" value="Genomic_DNA"/>
</dbReference>
<dbReference type="InterPro" id="IPR027417">
    <property type="entry name" value="P-loop_NTPase"/>
</dbReference>
<dbReference type="InterPro" id="IPR050334">
    <property type="entry name" value="Molybdenum_import_ModC"/>
</dbReference>
<dbReference type="InterPro" id="IPR003593">
    <property type="entry name" value="AAA+_ATPase"/>
</dbReference>
<dbReference type="PROSITE" id="PS00211">
    <property type="entry name" value="ABC_TRANSPORTER_1"/>
    <property type="match status" value="1"/>
</dbReference>
<keyword evidence="1" id="KW-0813">Transport</keyword>
<dbReference type="InterPro" id="IPR017871">
    <property type="entry name" value="ABC_transporter-like_CS"/>
</dbReference>
<proteinExistence type="predicted"/>
<keyword evidence="3 7" id="KW-0067">ATP-binding</keyword>
<evidence type="ECO:0000256" key="3">
    <source>
        <dbReference type="ARBA" id="ARBA00022840"/>
    </source>
</evidence>
<dbReference type="SUPFAM" id="SSF52540">
    <property type="entry name" value="P-loop containing nucleoside triphosphate hydrolases"/>
    <property type="match status" value="1"/>
</dbReference>
<dbReference type="Gene3D" id="2.40.50.100">
    <property type="match status" value="1"/>
</dbReference>
<dbReference type="Proteomes" id="UP001055658">
    <property type="component" value="Chromosome"/>
</dbReference>
<evidence type="ECO:0000256" key="2">
    <source>
        <dbReference type="ARBA" id="ARBA00022741"/>
    </source>
</evidence>
<dbReference type="PANTHER" id="PTHR43514:SF4">
    <property type="entry name" value="ABC TRANSPORTER I FAMILY MEMBER 10"/>
    <property type="match status" value="1"/>
</dbReference>
<dbReference type="PANTHER" id="PTHR43514">
    <property type="entry name" value="ABC TRANSPORTER I FAMILY MEMBER 10"/>
    <property type="match status" value="1"/>
</dbReference>
<name>A0ABY4VBR2_9GAMM</name>
<reference evidence="7" key="1">
    <citation type="submission" date="2022-02" db="EMBL/GenBank/DDBJ databases">
        <title>Coral-associated bacteria.</title>
        <authorList>
            <person name="Tang K."/>
            <person name="Wang X."/>
        </authorList>
    </citation>
    <scope>NUCLEOTIDE SEQUENCE</scope>
    <source>
        <strain evidence="7">SCSIO 43006</strain>
    </source>
</reference>
<feature type="domain" description="ABC transporter" evidence="5">
    <location>
        <begin position="15"/>
        <end position="249"/>
    </location>
</feature>
<evidence type="ECO:0000256" key="1">
    <source>
        <dbReference type="ARBA" id="ARBA00022448"/>
    </source>
</evidence>
<dbReference type="Gene3D" id="3.40.50.300">
    <property type="entry name" value="P-loop containing nucleotide triphosphate hydrolases"/>
    <property type="match status" value="1"/>
</dbReference>
<dbReference type="GO" id="GO:0005524">
    <property type="term" value="F:ATP binding"/>
    <property type="evidence" value="ECO:0007669"/>
    <property type="project" value="UniProtKB-KW"/>
</dbReference>
<evidence type="ECO:0000259" key="6">
    <source>
        <dbReference type="PROSITE" id="PS51866"/>
    </source>
</evidence>
<keyword evidence="2" id="KW-0547">Nucleotide-binding</keyword>
<organism evidence="7 8">
    <name type="scientific">Microbulbifer variabilis</name>
    <dbReference type="NCBI Taxonomy" id="266805"/>
    <lineage>
        <taxon>Bacteria</taxon>
        <taxon>Pseudomonadati</taxon>
        <taxon>Pseudomonadota</taxon>
        <taxon>Gammaproteobacteria</taxon>
        <taxon>Cellvibrionales</taxon>
        <taxon>Microbulbiferaceae</taxon>
        <taxon>Microbulbifer</taxon>
    </lineage>
</organism>
<dbReference type="PROSITE" id="PS51866">
    <property type="entry name" value="MOP"/>
    <property type="match status" value="1"/>
</dbReference>
<dbReference type="InterPro" id="IPR003439">
    <property type="entry name" value="ABC_transporter-like_ATP-bd"/>
</dbReference>
<dbReference type="Pfam" id="PF00005">
    <property type="entry name" value="ABC_tran"/>
    <property type="match status" value="1"/>
</dbReference>
<dbReference type="InterPro" id="IPR004606">
    <property type="entry name" value="Mop_domain"/>
</dbReference>
<accession>A0ABY4VBR2</accession>